<keyword evidence="2" id="KW-0677">Repeat</keyword>
<keyword evidence="5" id="KW-1185">Reference proteome</keyword>
<dbReference type="OrthoDB" id="739241at2759"/>
<dbReference type="EMBL" id="JAAIUW010000004">
    <property type="protein sequence ID" value="KAF7836248.1"/>
    <property type="molecule type" value="Genomic_DNA"/>
</dbReference>
<reference evidence="4" key="1">
    <citation type="submission" date="2020-09" db="EMBL/GenBank/DDBJ databases">
        <title>Genome-Enabled Discovery of Anthraquinone Biosynthesis in Senna tora.</title>
        <authorList>
            <person name="Kang S.-H."/>
            <person name="Pandey R.P."/>
            <person name="Lee C.-M."/>
            <person name="Sim J.-S."/>
            <person name="Jeong J.-T."/>
            <person name="Choi B.-S."/>
            <person name="Jung M."/>
            <person name="Ginzburg D."/>
            <person name="Zhao K."/>
            <person name="Won S.Y."/>
            <person name="Oh T.-J."/>
            <person name="Yu Y."/>
            <person name="Kim N.-H."/>
            <person name="Lee O.R."/>
            <person name="Lee T.-H."/>
            <person name="Bashyal P."/>
            <person name="Kim T.-S."/>
            <person name="Lee W.-H."/>
            <person name="Kawkins C."/>
            <person name="Kim C.-K."/>
            <person name="Kim J.S."/>
            <person name="Ahn B.O."/>
            <person name="Rhee S.Y."/>
            <person name="Sohng J.K."/>
        </authorList>
    </citation>
    <scope>NUCLEOTIDE SEQUENCE</scope>
    <source>
        <tissue evidence="4">Leaf</tissue>
    </source>
</reference>
<proteinExistence type="inferred from homology"/>
<sequence length="607" mass="69442">MRSLLRSAPSLKNQDYCRKLYRLLCTKLHTPSNVRVGECYSAQLTSRKLFMREESYHSHSLSNFGNGFLGTRGLSSKVCGQNSEESDAKGALVELENLFSANVFEEEEGEPLVSESEPGFLDEDMSDSEEGQSSREPLKEKASLELLRTIMENPVRLISSTLENYVKGGGDLSRREASKIIYRLRKHRMYGRALQLSRWLESNQHFELTEYDYASHIDLIAKLQGVDVAEKYMNNVPHSFRGELLFRTLLTNSVHAVNRNKAEAVFNKMRELGDILLLMEDKNLKPNHLTYRNLIAMKNESKDTMGMEQLVKDMKSRDLQPDIHVLTIMATHYISKGMKDKALAILNEIEGGDLQKSHRAQCVLLSLYASLDMADDVSRIWTNYKSDPIMKVCLAAIAAWGKLGKVEEAEAVFDMMLEKWKKVPSNSYAELLAVYVQNNNIAKGKEFAKGMGDVKGWVGPRVWDGLVRLYVGDGDVEKADSILRKAFEIRTVGQVRPMFNTFLFVMEQYAKLGDVHNTEKWLFRMKQCGYVGRLRPFIILIQAYINARTPAYGLRERMKAENVYPNRTFSLRLAEMEAIQREILLFKSIRKKESDDDVAECIERAWL</sequence>
<dbReference type="PANTHER" id="PTHR45717">
    <property type="entry name" value="OS12G0527900 PROTEIN"/>
    <property type="match status" value="1"/>
</dbReference>
<organism evidence="4 5">
    <name type="scientific">Senna tora</name>
    <dbReference type="NCBI Taxonomy" id="362788"/>
    <lineage>
        <taxon>Eukaryota</taxon>
        <taxon>Viridiplantae</taxon>
        <taxon>Streptophyta</taxon>
        <taxon>Embryophyta</taxon>
        <taxon>Tracheophyta</taxon>
        <taxon>Spermatophyta</taxon>
        <taxon>Magnoliopsida</taxon>
        <taxon>eudicotyledons</taxon>
        <taxon>Gunneridae</taxon>
        <taxon>Pentapetalae</taxon>
        <taxon>rosids</taxon>
        <taxon>fabids</taxon>
        <taxon>Fabales</taxon>
        <taxon>Fabaceae</taxon>
        <taxon>Caesalpinioideae</taxon>
        <taxon>Cassia clade</taxon>
        <taxon>Senna</taxon>
    </lineage>
</organism>
<feature type="compositionally biased region" description="Acidic residues" evidence="3">
    <location>
        <begin position="120"/>
        <end position="130"/>
    </location>
</feature>
<dbReference type="InterPro" id="IPR002885">
    <property type="entry name" value="PPR_rpt"/>
</dbReference>
<name>A0A834X2B1_9FABA</name>
<evidence type="ECO:0000256" key="1">
    <source>
        <dbReference type="ARBA" id="ARBA00007626"/>
    </source>
</evidence>
<gene>
    <name evidence="4" type="ORF">G2W53_011107</name>
</gene>
<comment type="similarity">
    <text evidence="1">Belongs to the PPR family. P subfamily.</text>
</comment>
<dbReference type="AlphaFoldDB" id="A0A834X2B1"/>
<feature type="region of interest" description="Disordered" evidence="3">
    <location>
        <begin position="106"/>
        <end position="138"/>
    </location>
</feature>
<dbReference type="Gene3D" id="1.25.40.10">
    <property type="entry name" value="Tetratricopeptide repeat domain"/>
    <property type="match status" value="2"/>
</dbReference>
<dbReference type="NCBIfam" id="TIGR00756">
    <property type="entry name" value="PPR"/>
    <property type="match status" value="1"/>
</dbReference>
<dbReference type="Proteomes" id="UP000634136">
    <property type="component" value="Unassembled WGS sequence"/>
</dbReference>
<evidence type="ECO:0000313" key="5">
    <source>
        <dbReference type="Proteomes" id="UP000634136"/>
    </source>
</evidence>
<dbReference type="Pfam" id="PF01535">
    <property type="entry name" value="PPR"/>
    <property type="match status" value="1"/>
</dbReference>
<dbReference type="GO" id="GO:0005739">
    <property type="term" value="C:mitochondrion"/>
    <property type="evidence" value="ECO:0007669"/>
    <property type="project" value="TreeGrafter"/>
</dbReference>
<evidence type="ECO:0000256" key="3">
    <source>
        <dbReference type="SAM" id="MobiDB-lite"/>
    </source>
</evidence>
<accession>A0A834X2B1</accession>
<protein>
    <submittedName>
        <fullName evidence="4">Pentatricopeptide repeat-containing protein</fullName>
    </submittedName>
</protein>
<dbReference type="PANTHER" id="PTHR45717:SF38">
    <property type="entry name" value="PENTACOTRIPEPTIDE-REPEAT REGION OF PRORP DOMAIN-CONTAINING PROTEIN"/>
    <property type="match status" value="1"/>
</dbReference>
<dbReference type="InterPro" id="IPR011990">
    <property type="entry name" value="TPR-like_helical_dom_sf"/>
</dbReference>
<evidence type="ECO:0000313" key="4">
    <source>
        <dbReference type="EMBL" id="KAF7836248.1"/>
    </source>
</evidence>
<comment type="caution">
    <text evidence="4">The sequence shown here is derived from an EMBL/GenBank/DDBJ whole genome shotgun (WGS) entry which is preliminary data.</text>
</comment>
<dbReference type="GO" id="GO:0003729">
    <property type="term" value="F:mRNA binding"/>
    <property type="evidence" value="ECO:0007669"/>
    <property type="project" value="UniProtKB-ARBA"/>
</dbReference>
<evidence type="ECO:0000256" key="2">
    <source>
        <dbReference type="ARBA" id="ARBA00022737"/>
    </source>
</evidence>